<dbReference type="InterPro" id="IPR029044">
    <property type="entry name" value="Nucleotide-diphossugar_trans"/>
</dbReference>
<reference evidence="2 3" key="1">
    <citation type="submission" date="2018-07" db="EMBL/GenBank/DDBJ databases">
        <title>Genome assembly of strain KB82.</title>
        <authorList>
            <person name="Kukolya J."/>
            <person name="Horvath B."/>
            <person name="Nagy I."/>
            <person name="Toth A."/>
        </authorList>
    </citation>
    <scope>NUCLEOTIDE SEQUENCE [LARGE SCALE GENOMIC DNA]</scope>
    <source>
        <strain evidence="2 3">Kb82</strain>
    </source>
</reference>
<accession>A0ABR9TQW2</accession>
<dbReference type="Pfam" id="PF00535">
    <property type="entry name" value="Glycos_transf_2"/>
    <property type="match status" value="1"/>
</dbReference>
<dbReference type="PANTHER" id="PTHR22916:SF3">
    <property type="entry name" value="UDP-GLCNAC:BETAGAL BETA-1,3-N-ACETYLGLUCOSAMINYLTRANSFERASE-LIKE PROTEIN 1"/>
    <property type="match status" value="1"/>
</dbReference>
<evidence type="ECO:0000259" key="1">
    <source>
        <dbReference type="Pfam" id="PF00535"/>
    </source>
</evidence>
<sequence>MEKISIVTVVYNGMRYLEKTILSVINQTYSNIEYIIVDGGSTDGTLDIIEKYKSKIDIAISEPDKGLSDAMNKGARLATGDWILYLHADDTFTDNQSVEKLIKASILNSATSWVTGYLRFQNSSDEIFRKDSYHNISWNGMIIRNVIRHQSTMVRLKNFMDIQFNQKYKYAMDYDFFLRLWKKYGDPIVINEYIADFRLDGNNLSSNYYASIKDEMRVRIDFRKNNKDYHKLPFDSFIYFLRYCKIYFIHNRKKNVE</sequence>
<organism evidence="2 3">
    <name type="scientific">Flavobacterium hungaricum</name>
    <dbReference type="NCBI Taxonomy" id="2082725"/>
    <lineage>
        <taxon>Bacteria</taxon>
        <taxon>Pseudomonadati</taxon>
        <taxon>Bacteroidota</taxon>
        <taxon>Flavobacteriia</taxon>
        <taxon>Flavobacteriales</taxon>
        <taxon>Flavobacteriaceae</taxon>
        <taxon>Flavobacterium</taxon>
    </lineage>
</organism>
<dbReference type="EMBL" id="PRDM01000006">
    <property type="protein sequence ID" value="MBE8727760.1"/>
    <property type="molecule type" value="Genomic_DNA"/>
</dbReference>
<dbReference type="Proteomes" id="UP000640614">
    <property type="component" value="Unassembled WGS sequence"/>
</dbReference>
<evidence type="ECO:0000313" key="2">
    <source>
        <dbReference type="EMBL" id="MBE8727760.1"/>
    </source>
</evidence>
<dbReference type="Gene3D" id="3.90.550.10">
    <property type="entry name" value="Spore Coat Polysaccharide Biosynthesis Protein SpsA, Chain A"/>
    <property type="match status" value="1"/>
</dbReference>
<evidence type="ECO:0000313" key="3">
    <source>
        <dbReference type="Proteomes" id="UP000640614"/>
    </source>
</evidence>
<dbReference type="PANTHER" id="PTHR22916">
    <property type="entry name" value="GLYCOSYLTRANSFERASE"/>
    <property type="match status" value="1"/>
</dbReference>
<name>A0ABR9TQW2_9FLAO</name>
<dbReference type="RefSeq" id="WP_194140891.1">
    <property type="nucleotide sequence ID" value="NZ_PRDM01000006.1"/>
</dbReference>
<comment type="caution">
    <text evidence="2">The sequence shown here is derived from an EMBL/GenBank/DDBJ whole genome shotgun (WGS) entry which is preliminary data.</text>
</comment>
<dbReference type="CDD" id="cd06433">
    <property type="entry name" value="GT_2_WfgS_like"/>
    <property type="match status" value="1"/>
</dbReference>
<feature type="domain" description="Glycosyltransferase 2-like" evidence="1">
    <location>
        <begin position="5"/>
        <end position="138"/>
    </location>
</feature>
<protein>
    <submittedName>
        <fullName evidence="2">Glycosyltransferase</fullName>
    </submittedName>
</protein>
<proteinExistence type="predicted"/>
<keyword evidence="3" id="KW-1185">Reference proteome</keyword>
<gene>
    <name evidence="2" type="ORF">C4F50_22825</name>
</gene>
<dbReference type="SUPFAM" id="SSF53448">
    <property type="entry name" value="Nucleotide-diphospho-sugar transferases"/>
    <property type="match status" value="1"/>
</dbReference>
<dbReference type="InterPro" id="IPR001173">
    <property type="entry name" value="Glyco_trans_2-like"/>
</dbReference>